<evidence type="ECO:0000313" key="2">
    <source>
        <dbReference type="EMBL" id="EST41569.1"/>
    </source>
</evidence>
<dbReference type="VEuPathDB" id="GiardiaDB:SS50377_28611"/>
<gene>
    <name evidence="2" type="ORF">SS50377_18909</name>
</gene>
<evidence type="ECO:0000256" key="1">
    <source>
        <dbReference type="SAM" id="MobiDB-lite"/>
    </source>
</evidence>
<proteinExistence type="predicted"/>
<reference evidence="2" key="1">
    <citation type="journal article" date="2014" name="PLoS Genet.">
        <title>The Genome of Spironucleus salmonicida Highlights a Fish Pathogen Adapted to Fluctuating Environments.</title>
        <authorList>
            <person name="Xu F."/>
            <person name="Jerlstrom-Hultqvist J."/>
            <person name="Einarsson E."/>
            <person name="Astvaldsson A."/>
            <person name="Svard S.G."/>
            <person name="Andersson J.O."/>
        </authorList>
    </citation>
    <scope>NUCLEOTIDE SEQUENCE</scope>
</reference>
<feature type="region of interest" description="Disordered" evidence="1">
    <location>
        <begin position="32"/>
        <end position="75"/>
    </location>
</feature>
<sequence>MIVSYFGYQKNYFRLRHLEVGGAPSPTSCGTADLSGGLGRGAPSPTSCGTADSAGEHPAQLAAGQRTRPGSTQPNSLPLEACCSDQLCAKKYAAGTQWAQQSMLRKTVRRCYAPGQRELQCLGAAIWTVSTRVLAALGGANAKGHLRWWADFVQI</sequence>
<dbReference type="EMBL" id="KI546169">
    <property type="protein sequence ID" value="EST41569.1"/>
    <property type="molecule type" value="Genomic_DNA"/>
</dbReference>
<dbReference type="AlphaFoldDB" id="V6LLJ4"/>
<name>V6LLJ4_9EUKA</name>
<organism evidence="2">
    <name type="scientific">Spironucleus salmonicida</name>
    <dbReference type="NCBI Taxonomy" id="348837"/>
    <lineage>
        <taxon>Eukaryota</taxon>
        <taxon>Metamonada</taxon>
        <taxon>Diplomonadida</taxon>
        <taxon>Hexamitidae</taxon>
        <taxon>Hexamitinae</taxon>
        <taxon>Spironucleus</taxon>
    </lineage>
</organism>
<protein>
    <submittedName>
        <fullName evidence="2">Uncharacterized protein</fullName>
    </submittedName>
</protein>
<accession>V6LLJ4</accession>